<dbReference type="AlphaFoldDB" id="A0A0X8VAI8"/>
<reference evidence="6" key="3">
    <citation type="submission" date="2016-11" db="EMBL/GenBank/DDBJ databases">
        <authorList>
            <person name="Varghese N."/>
            <person name="Submissions S."/>
        </authorList>
    </citation>
    <scope>NUCLEOTIDE SEQUENCE</scope>
    <source>
        <strain evidence="6">DSM 1682</strain>
    </source>
</reference>
<keyword evidence="2 6" id="KW-0238">DNA-binding</keyword>
<dbReference type="PANTHER" id="PTHR43537">
    <property type="entry name" value="TRANSCRIPTIONAL REGULATOR, GNTR FAMILY"/>
    <property type="match status" value="1"/>
</dbReference>
<dbReference type="CDD" id="cd07377">
    <property type="entry name" value="WHTH_GntR"/>
    <property type="match status" value="1"/>
</dbReference>
<reference evidence="8" key="4">
    <citation type="submission" date="2016-11" db="EMBL/GenBank/DDBJ databases">
        <authorList>
            <person name="Jaros S."/>
            <person name="Januszkiewicz K."/>
            <person name="Wedrychowicz H."/>
        </authorList>
    </citation>
    <scope>NUCLEOTIDE SEQUENCE [LARGE SCALE GENOMIC DNA]</scope>
    <source>
        <strain evidence="8">DSM 1682</strain>
    </source>
</reference>
<keyword evidence="3" id="KW-0804">Transcription</keyword>
<evidence type="ECO:0000259" key="4">
    <source>
        <dbReference type="PROSITE" id="PS50949"/>
    </source>
</evidence>
<dbReference type="Proteomes" id="UP000068026">
    <property type="component" value="Chromosome"/>
</dbReference>
<keyword evidence="1" id="KW-0805">Transcription regulation</keyword>
<dbReference type="GO" id="GO:0003677">
    <property type="term" value="F:DNA binding"/>
    <property type="evidence" value="ECO:0007669"/>
    <property type="project" value="UniProtKB-KW"/>
</dbReference>
<dbReference type="InterPro" id="IPR036388">
    <property type="entry name" value="WH-like_DNA-bd_sf"/>
</dbReference>
<dbReference type="OrthoDB" id="574518at2"/>
<name>A0A0X8VAI8_ANAPI</name>
<dbReference type="Gene3D" id="1.10.10.10">
    <property type="entry name" value="Winged helix-like DNA-binding domain superfamily/Winged helix DNA-binding domain"/>
    <property type="match status" value="1"/>
</dbReference>
<dbReference type="Proteomes" id="UP000184204">
    <property type="component" value="Unassembled WGS sequence"/>
</dbReference>
<feature type="domain" description="HTH gntR-type" evidence="4">
    <location>
        <begin position="5"/>
        <end position="72"/>
    </location>
</feature>
<dbReference type="PROSITE" id="PS50949">
    <property type="entry name" value="HTH_GNTR"/>
    <property type="match status" value="1"/>
</dbReference>
<evidence type="ECO:0000313" key="5">
    <source>
        <dbReference type="EMBL" id="AMJ42046.1"/>
    </source>
</evidence>
<dbReference type="Pfam" id="PF00392">
    <property type="entry name" value="GntR"/>
    <property type="match status" value="1"/>
</dbReference>
<dbReference type="EMBL" id="CP014223">
    <property type="protein sequence ID" value="AMJ42046.1"/>
    <property type="molecule type" value="Genomic_DNA"/>
</dbReference>
<dbReference type="RefSeq" id="WP_066052238.1">
    <property type="nucleotide sequence ID" value="NZ_CP014223.1"/>
</dbReference>
<dbReference type="InterPro" id="IPR008920">
    <property type="entry name" value="TF_FadR/GntR_C"/>
</dbReference>
<dbReference type="SUPFAM" id="SSF48008">
    <property type="entry name" value="GntR ligand-binding domain-like"/>
    <property type="match status" value="1"/>
</dbReference>
<dbReference type="SUPFAM" id="SSF46785">
    <property type="entry name" value="Winged helix' DNA-binding domain"/>
    <property type="match status" value="1"/>
</dbReference>
<dbReference type="SMART" id="SM00345">
    <property type="entry name" value="HTH_GNTR"/>
    <property type="match status" value="1"/>
</dbReference>
<sequence length="238" mass="27053">MEHAESLLDYAFREIRARIQNGTYPPGSKLSTQEISDSLGISRTPVVSAINRLVAQGLAIALPRRGVIVADFSPQQLKEIIEVREMFELYAVKGAIQNIDYSGEILDEMEQVAVELAGIDSQNFNRATELEIRFHTLFVTLAGNSQLTKLYVNNWNIGAMFQIFMLSKMPLSKHQPSFDQHLEIIQLLKDKNEVALLEFIPNHLTPVYGAIEWIMRNGNMDMQDLFKIMLAKTEEKKI</sequence>
<dbReference type="InterPro" id="IPR036390">
    <property type="entry name" value="WH_DNA-bd_sf"/>
</dbReference>
<evidence type="ECO:0000313" key="8">
    <source>
        <dbReference type="Proteomes" id="UP000184204"/>
    </source>
</evidence>
<accession>A0A0X8VAI8</accession>
<evidence type="ECO:0000256" key="3">
    <source>
        <dbReference type="ARBA" id="ARBA00023163"/>
    </source>
</evidence>
<dbReference type="InterPro" id="IPR000524">
    <property type="entry name" value="Tscrpt_reg_HTH_GntR"/>
</dbReference>
<reference evidence="5 7" key="1">
    <citation type="journal article" date="2016" name="Genome Announc.">
        <title>Complete Genome Sequence of the Amino Acid-Fermenting Clostridium propionicum X2 (DSM 1682).</title>
        <authorList>
            <person name="Poehlein A."/>
            <person name="Schlien K."/>
            <person name="Chowdhury N.P."/>
            <person name="Gottschalk G."/>
            <person name="Buckel W."/>
            <person name="Daniel R."/>
        </authorList>
    </citation>
    <scope>NUCLEOTIDE SEQUENCE [LARGE SCALE GENOMIC DNA]</scope>
    <source>
        <strain evidence="5 7">X2</strain>
    </source>
</reference>
<dbReference type="SMART" id="SM00895">
    <property type="entry name" value="FCD"/>
    <property type="match status" value="1"/>
</dbReference>
<keyword evidence="7" id="KW-1185">Reference proteome</keyword>
<dbReference type="PANTHER" id="PTHR43537:SF24">
    <property type="entry name" value="GLUCONATE OPERON TRANSCRIPTIONAL REPRESSOR"/>
    <property type="match status" value="1"/>
</dbReference>
<dbReference type="KEGG" id="cpro:CPRO_24980"/>
<proteinExistence type="predicted"/>
<dbReference type="InterPro" id="IPR011711">
    <property type="entry name" value="GntR_C"/>
</dbReference>
<dbReference type="GO" id="GO:0003700">
    <property type="term" value="F:DNA-binding transcription factor activity"/>
    <property type="evidence" value="ECO:0007669"/>
    <property type="project" value="InterPro"/>
</dbReference>
<dbReference type="Gene3D" id="1.20.120.530">
    <property type="entry name" value="GntR ligand-binding domain-like"/>
    <property type="match status" value="1"/>
</dbReference>
<reference evidence="7" key="2">
    <citation type="submission" date="2016-01" db="EMBL/GenBank/DDBJ databases">
        <authorList>
            <person name="Poehlein A."/>
            <person name="Schlien K."/>
            <person name="Gottschalk G."/>
            <person name="Buckel W."/>
            <person name="Daniel R."/>
        </authorList>
    </citation>
    <scope>NUCLEOTIDE SEQUENCE [LARGE SCALE GENOMIC DNA]</scope>
    <source>
        <strain evidence="7">X2</strain>
    </source>
</reference>
<organism evidence="6 8">
    <name type="scientific">Anaerotignum propionicum DSM 1682</name>
    <dbReference type="NCBI Taxonomy" id="991789"/>
    <lineage>
        <taxon>Bacteria</taxon>
        <taxon>Bacillati</taxon>
        <taxon>Bacillota</taxon>
        <taxon>Clostridia</taxon>
        <taxon>Lachnospirales</taxon>
        <taxon>Anaerotignaceae</taxon>
        <taxon>Anaerotignum</taxon>
    </lineage>
</organism>
<evidence type="ECO:0000313" key="7">
    <source>
        <dbReference type="Proteomes" id="UP000068026"/>
    </source>
</evidence>
<evidence type="ECO:0000313" key="6">
    <source>
        <dbReference type="EMBL" id="SHE50243.1"/>
    </source>
</evidence>
<evidence type="ECO:0000256" key="1">
    <source>
        <dbReference type="ARBA" id="ARBA00023015"/>
    </source>
</evidence>
<protein>
    <submittedName>
        <fullName evidence="6">DNA-binding transcriptional regulator, GntR family</fullName>
    </submittedName>
    <submittedName>
        <fullName evidence="5">HTH-type transcriptional regulator McbR</fullName>
    </submittedName>
</protein>
<dbReference type="EMBL" id="FQUA01000003">
    <property type="protein sequence ID" value="SHE50243.1"/>
    <property type="molecule type" value="Genomic_DNA"/>
</dbReference>
<gene>
    <name evidence="5" type="primary">mcbR_1</name>
    <name evidence="5" type="ORF">CPRO_24980</name>
    <name evidence="6" type="ORF">SAMN02745151_00867</name>
</gene>
<dbReference type="Pfam" id="PF07729">
    <property type="entry name" value="FCD"/>
    <property type="match status" value="1"/>
</dbReference>
<evidence type="ECO:0000256" key="2">
    <source>
        <dbReference type="ARBA" id="ARBA00023125"/>
    </source>
</evidence>